<dbReference type="RefSeq" id="WP_086952256.1">
    <property type="nucleotide sequence ID" value="NZ_FWFD01000015.1"/>
</dbReference>
<accession>A0A1X6WQT9</accession>
<organism evidence="3 4">
    <name type="scientific">Vagococcus fluvialis bH819</name>
    <dbReference type="NCBI Taxonomy" id="1255619"/>
    <lineage>
        <taxon>Bacteria</taxon>
        <taxon>Bacillati</taxon>
        <taxon>Bacillota</taxon>
        <taxon>Bacilli</taxon>
        <taxon>Lactobacillales</taxon>
        <taxon>Enterococcaceae</taxon>
        <taxon>Vagococcus</taxon>
    </lineage>
</organism>
<evidence type="ECO:0000313" key="3">
    <source>
        <dbReference type="EMBL" id="SLM86639.1"/>
    </source>
</evidence>
<name>A0A1X6WQT9_9ENTE</name>
<gene>
    <name evidence="3" type="ORF">FM121_11130</name>
</gene>
<evidence type="ECO:0000256" key="1">
    <source>
        <dbReference type="ARBA" id="ARBA00022801"/>
    </source>
</evidence>
<dbReference type="GO" id="GO:0016787">
    <property type="term" value="F:hydrolase activity"/>
    <property type="evidence" value="ECO:0007669"/>
    <property type="project" value="UniProtKB-KW"/>
</dbReference>
<dbReference type="InterPro" id="IPR050300">
    <property type="entry name" value="GDXG_lipolytic_enzyme"/>
</dbReference>
<dbReference type="AlphaFoldDB" id="A0A1X6WQT9"/>
<proteinExistence type="predicted"/>
<evidence type="ECO:0000259" key="2">
    <source>
        <dbReference type="Pfam" id="PF07859"/>
    </source>
</evidence>
<dbReference type="Proteomes" id="UP000195918">
    <property type="component" value="Unassembled WGS sequence"/>
</dbReference>
<dbReference type="Pfam" id="PF07859">
    <property type="entry name" value="Abhydrolase_3"/>
    <property type="match status" value="1"/>
</dbReference>
<dbReference type="PANTHER" id="PTHR48081:SF3">
    <property type="entry name" value="ALPHA_BETA HYDROLASE FOLD-3 DOMAIN-CONTAINING PROTEIN"/>
    <property type="match status" value="1"/>
</dbReference>
<dbReference type="EMBL" id="FWFD01000015">
    <property type="protein sequence ID" value="SLM86639.1"/>
    <property type="molecule type" value="Genomic_DNA"/>
</dbReference>
<evidence type="ECO:0000313" key="4">
    <source>
        <dbReference type="Proteomes" id="UP000195918"/>
    </source>
</evidence>
<feature type="domain" description="Alpha/beta hydrolase fold-3" evidence="2">
    <location>
        <begin position="31"/>
        <end position="162"/>
    </location>
</feature>
<keyword evidence="1" id="KW-0378">Hydrolase</keyword>
<dbReference type="PANTHER" id="PTHR48081">
    <property type="entry name" value="AB HYDROLASE SUPERFAMILY PROTEIN C4A8.06C"/>
    <property type="match status" value="1"/>
</dbReference>
<dbReference type="OrthoDB" id="9815425at2"/>
<reference evidence="4" key="1">
    <citation type="submission" date="2017-02" db="EMBL/GenBank/DDBJ databases">
        <authorList>
            <person name="Dridi B."/>
        </authorList>
    </citation>
    <scope>NUCLEOTIDE SEQUENCE [LARGE SCALE GENOMIC DNA]</scope>
    <source>
        <strain evidence="4">bH819</strain>
    </source>
</reference>
<dbReference type="SUPFAM" id="SSF53474">
    <property type="entry name" value="alpha/beta-Hydrolases"/>
    <property type="match status" value="1"/>
</dbReference>
<dbReference type="InterPro" id="IPR013094">
    <property type="entry name" value="AB_hydrolase_3"/>
</dbReference>
<dbReference type="Gene3D" id="3.40.50.1820">
    <property type="entry name" value="alpha/beta hydrolase"/>
    <property type="match status" value="1"/>
</dbReference>
<protein>
    <recommendedName>
        <fullName evidence="2">Alpha/beta hydrolase fold-3 domain-containing protein</fullName>
    </recommendedName>
</protein>
<sequence length="280" mass="31913">MKTTFIYHYYQNLPLEATLYESLLPESKGTILYFHGGGLIYGSRDDLPHIYLDLINQAGYSLLALNYPLAPEVKINGILSSLEEGILKLAQQPQLKEQNMDRLIYFGRSAGAYLAIQLANSTKLTSPDQLISFYGYYSLNDPLLNQPSHYYQTYQTVPFMTIHGLISKTALSHAPIEKRFPVYMGYRQTGTWLKELLGRKNTVEDFSLTHDDLKELPPTFIAASSSDQDVPFTISQEMSQIIPENTTYFIENLPHDFDSDLQNNVGLIAYQQLLTWLNTF</sequence>
<keyword evidence="4" id="KW-1185">Reference proteome</keyword>
<dbReference type="InterPro" id="IPR029058">
    <property type="entry name" value="AB_hydrolase_fold"/>
</dbReference>